<dbReference type="GO" id="GO:0003677">
    <property type="term" value="F:DNA binding"/>
    <property type="evidence" value="ECO:0007669"/>
    <property type="project" value="UniProtKB-UniRule"/>
</dbReference>
<feature type="compositionally biased region" description="Polar residues" evidence="7">
    <location>
        <begin position="1105"/>
        <end position="1121"/>
    </location>
</feature>
<feature type="compositionally biased region" description="Low complexity" evidence="7">
    <location>
        <begin position="1046"/>
        <end position="1061"/>
    </location>
</feature>
<comment type="similarity">
    <text evidence="1">Belongs to the D-isomer specific 2-hydroxyacid dehydrogenase family.</text>
</comment>
<evidence type="ECO:0000259" key="8">
    <source>
        <dbReference type="PROSITE" id="PS50950"/>
    </source>
</evidence>
<feature type="compositionally biased region" description="Low complexity" evidence="7">
    <location>
        <begin position="253"/>
        <end position="273"/>
    </location>
</feature>
<sequence length="1121" mass="117714">MPTTCGFPNCKFRSRYRGQEDNRHFYRIPKRPPILRQAWLCAIGRSEETVVSQLRICSAHFYGGEKHEGDIPVADPQVDPPEFIELPPKEVRSSERRARLKAACNSASSSSSASAAAAAAAALLFDPVGTGNNGGAASSATASARRFCERPPQLPSLLRASGSGGRGTAPSCVHQGRSRTTAVVARCSSSSASVPSPLVLFSPSSSSSSSLSTPSNRFLIRGGPPLPHHHHHHHPLGGRGGTLVLFPHLPRGVAASSVTTTPPAAAGATPVAEHSSKEAEEEQQQQHQPPAADEELADAAGADEPPPGSTTTEGERSAVGDKPVSSSSSSFIFPQQQFQQFAFASSNNFLSSLFGMNKNFTGNAVQMNHAGMARLTPPMGGGQFVAASSKPLVALLDGRDCAIEMPLLKDIATVAFCDAQSTGEIHEKVLNEATAALLYHSISLGREDLVKFKALKVVVRIGSGVHNVDMQAATDLGIAICHSPAECVEETADSTMSLILNMFRRTFWAARTVQAGKQPGSVEQLRDLMSGSARINGSVLGLIGLGRVGTAVALRAKAFGFRRALNFERCANLAELLCLSDCVSLHCPLQSDTRHIINAENIKSLKFGAFLVNTGDSELVQSSILLSALKTGHVRAAALDYAGGAAQQQNAERELIDIFATMPNVICTPQCAWYSDASSRELREAAAREVRRALTGAIPEDLKNCVNRAELMAMKRLIAVGQLSALGSSASANAAPMPSLFAAQQQSSMLAQKQRVQMPTMASGGGTTNLSSLAHQAMFKDHHGGAAQMAQIPLTGLVGLCPSVSIPEGSSSSASAIASGALAPFLMGGGGGGADLAAYQQQLLMLQPHLLQQLAAQQQQQMLFGGAATTTAATTTTTPIGGGREANAAAATGNPMVAHEGVISGHLDRPFSNGAAAAAAAAAVHHQQQQQQLFHQRHHQLQQQQHHHHQQQQQHAQQHPSSSVGDCGEEPMDSASGGGTFCASSSTISNTTTSSNMVEKCEPSTAAADEAGEPMSANIASSNSGNNTNNNAMMECNSSNKLEMGQHQMDQQLQHQNSTHQQGEHLTNAFPNSPITSTINFGTNDSSNRSSATTYNGIGGIEANDGTSSEATNRQQQNNDE</sequence>
<feature type="compositionally biased region" description="Low complexity" evidence="7">
    <location>
        <begin position="918"/>
        <end position="934"/>
    </location>
</feature>
<feature type="compositionally biased region" description="Polar residues" evidence="7">
    <location>
        <begin position="1069"/>
        <end position="1096"/>
    </location>
</feature>
<dbReference type="InterPro" id="IPR006612">
    <property type="entry name" value="THAP_Znf"/>
</dbReference>
<evidence type="ECO:0000256" key="7">
    <source>
        <dbReference type="SAM" id="MobiDB-lite"/>
    </source>
</evidence>
<dbReference type="InterPro" id="IPR006140">
    <property type="entry name" value="D-isomer_DH_NAD-bd"/>
</dbReference>
<keyword evidence="10" id="KW-1185">Reference proteome</keyword>
<dbReference type="InterPro" id="IPR036291">
    <property type="entry name" value="NAD(P)-bd_dom_sf"/>
</dbReference>
<feature type="compositionally biased region" description="Basic residues" evidence="7">
    <location>
        <begin position="227"/>
        <end position="236"/>
    </location>
</feature>
<dbReference type="SUPFAM" id="SSF52283">
    <property type="entry name" value="Formate/glycerate dehydrogenase catalytic domain-like"/>
    <property type="match status" value="1"/>
</dbReference>
<dbReference type="Gene3D" id="3.40.50.720">
    <property type="entry name" value="NAD(P)-binding Rossmann-like Domain"/>
    <property type="match status" value="2"/>
</dbReference>
<dbReference type="GO" id="GO:0008270">
    <property type="term" value="F:zinc ion binding"/>
    <property type="evidence" value="ECO:0007669"/>
    <property type="project" value="UniProtKB-KW"/>
</dbReference>
<feature type="domain" description="THAP-type" evidence="8">
    <location>
        <begin position="1"/>
        <end position="79"/>
    </location>
</feature>
<evidence type="ECO:0000313" key="9">
    <source>
        <dbReference type="EMBL" id="KAL3093542.1"/>
    </source>
</evidence>
<feature type="compositionally biased region" description="Basic residues" evidence="7">
    <location>
        <begin position="935"/>
        <end position="950"/>
    </location>
</feature>
<dbReference type="PANTHER" id="PTHR46029">
    <property type="entry name" value="C-TERMINAL-BINDING PROTEIN"/>
    <property type="match status" value="1"/>
</dbReference>
<protein>
    <recommendedName>
        <fullName evidence="8">THAP-type domain-containing protein</fullName>
    </recommendedName>
</protein>
<evidence type="ECO:0000313" key="10">
    <source>
        <dbReference type="Proteomes" id="UP001620645"/>
    </source>
</evidence>
<dbReference type="PROSITE" id="PS50950">
    <property type="entry name" value="ZF_THAP"/>
    <property type="match status" value="1"/>
</dbReference>
<dbReference type="InterPro" id="IPR051638">
    <property type="entry name" value="CTBP_dehydrogenase"/>
</dbReference>
<dbReference type="CDD" id="cd05299">
    <property type="entry name" value="CtBP_dh"/>
    <property type="match status" value="1"/>
</dbReference>
<evidence type="ECO:0000256" key="6">
    <source>
        <dbReference type="PROSITE-ProRule" id="PRU00309"/>
    </source>
</evidence>
<name>A0ABD2JSE1_HETSC</name>
<dbReference type="Proteomes" id="UP001620645">
    <property type="component" value="Unassembled WGS sequence"/>
</dbReference>
<accession>A0ABD2JSE1</accession>
<comment type="caution">
    <text evidence="9">The sequence shown here is derived from an EMBL/GenBank/DDBJ whole genome shotgun (WGS) entry which is preliminary data.</text>
</comment>
<gene>
    <name evidence="9" type="ORF">niasHS_006182</name>
</gene>
<evidence type="ECO:0000256" key="3">
    <source>
        <dbReference type="ARBA" id="ARBA00022771"/>
    </source>
</evidence>
<feature type="region of interest" description="Disordered" evidence="7">
    <location>
        <begin position="918"/>
        <end position="1009"/>
    </location>
</feature>
<dbReference type="SUPFAM" id="SSF51735">
    <property type="entry name" value="NAD(P)-binding Rossmann-fold domains"/>
    <property type="match status" value="1"/>
</dbReference>
<dbReference type="EMBL" id="JBICCN010000108">
    <property type="protein sequence ID" value="KAL3093542.1"/>
    <property type="molecule type" value="Genomic_DNA"/>
</dbReference>
<dbReference type="SUPFAM" id="SSF57716">
    <property type="entry name" value="Glucocorticoid receptor-like (DNA-binding domain)"/>
    <property type="match status" value="1"/>
</dbReference>
<feature type="region of interest" description="Disordered" evidence="7">
    <location>
        <begin position="1016"/>
        <end position="1035"/>
    </location>
</feature>
<dbReference type="Pfam" id="PF05485">
    <property type="entry name" value="THAP"/>
    <property type="match status" value="1"/>
</dbReference>
<feature type="region of interest" description="Disordered" evidence="7">
    <location>
        <begin position="1045"/>
        <end position="1121"/>
    </location>
</feature>
<organism evidence="9 10">
    <name type="scientific">Heterodera schachtii</name>
    <name type="common">Sugarbeet cyst nematode worm</name>
    <name type="synonym">Tylenchus schachtii</name>
    <dbReference type="NCBI Taxonomy" id="97005"/>
    <lineage>
        <taxon>Eukaryota</taxon>
        <taxon>Metazoa</taxon>
        <taxon>Ecdysozoa</taxon>
        <taxon>Nematoda</taxon>
        <taxon>Chromadorea</taxon>
        <taxon>Rhabditida</taxon>
        <taxon>Tylenchina</taxon>
        <taxon>Tylenchomorpha</taxon>
        <taxon>Tylenchoidea</taxon>
        <taxon>Heteroderidae</taxon>
        <taxon>Heteroderinae</taxon>
        <taxon>Heterodera</taxon>
    </lineage>
</organism>
<feature type="region of interest" description="Disordered" evidence="7">
    <location>
        <begin position="193"/>
        <end position="326"/>
    </location>
</feature>
<dbReference type="InterPro" id="IPR043322">
    <property type="entry name" value="CtBP"/>
</dbReference>
<dbReference type="PANTHER" id="PTHR46029:SF7">
    <property type="entry name" value="C-TERMINAL-BINDING PROTEIN"/>
    <property type="match status" value="1"/>
</dbReference>
<keyword evidence="2" id="KW-0479">Metal-binding</keyword>
<dbReference type="Pfam" id="PF00389">
    <property type="entry name" value="2-Hacid_dh"/>
    <property type="match status" value="1"/>
</dbReference>
<keyword evidence="5 6" id="KW-0238">DNA-binding</keyword>
<feature type="compositionally biased region" description="Low complexity" evidence="7">
    <location>
        <begin position="984"/>
        <end position="996"/>
    </location>
</feature>
<keyword evidence="3 6" id="KW-0863">Zinc-finger</keyword>
<reference evidence="9 10" key="1">
    <citation type="submission" date="2024-10" db="EMBL/GenBank/DDBJ databases">
        <authorList>
            <person name="Kim D."/>
        </authorList>
    </citation>
    <scope>NUCLEOTIDE SEQUENCE [LARGE SCALE GENOMIC DNA]</scope>
    <source>
        <strain evidence="9">Taebaek</strain>
    </source>
</reference>
<evidence type="ECO:0000256" key="5">
    <source>
        <dbReference type="ARBA" id="ARBA00023125"/>
    </source>
</evidence>
<evidence type="ECO:0000256" key="2">
    <source>
        <dbReference type="ARBA" id="ARBA00022723"/>
    </source>
</evidence>
<dbReference type="Pfam" id="PF02826">
    <property type="entry name" value="2-Hacid_dh_C"/>
    <property type="match status" value="1"/>
</dbReference>
<evidence type="ECO:0000256" key="1">
    <source>
        <dbReference type="ARBA" id="ARBA00005854"/>
    </source>
</evidence>
<dbReference type="InterPro" id="IPR006139">
    <property type="entry name" value="D-isomer_2_OHA_DH_cat_dom"/>
</dbReference>
<keyword evidence="4" id="KW-0862">Zinc</keyword>
<feature type="compositionally biased region" description="Low complexity" evidence="7">
    <location>
        <begin position="193"/>
        <end position="215"/>
    </location>
</feature>
<proteinExistence type="inferred from homology"/>
<evidence type="ECO:0000256" key="4">
    <source>
        <dbReference type="ARBA" id="ARBA00022833"/>
    </source>
</evidence>
<dbReference type="AlphaFoldDB" id="A0ABD2JSE1"/>